<dbReference type="Proteomes" id="UP001153737">
    <property type="component" value="Chromosome 17"/>
</dbReference>
<dbReference type="AlphaFoldDB" id="A0A9N9SD38"/>
<dbReference type="GO" id="GO:0033179">
    <property type="term" value="C:proton-transporting V-type ATPase, V0 domain"/>
    <property type="evidence" value="ECO:0007669"/>
    <property type="project" value="InterPro"/>
</dbReference>
<dbReference type="Pfam" id="PF01496">
    <property type="entry name" value="V_ATPase_I"/>
    <property type="match status" value="2"/>
</dbReference>
<protein>
    <recommendedName>
        <fullName evidence="12">V-type proton ATPase subunit a</fullName>
    </recommendedName>
</protein>
<evidence type="ECO:0000256" key="2">
    <source>
        <dbReference type="ARBA" id="ARBA00009904"/>
    </source>
</evidence>
<organism evidence="10 11">
    <name type="scientific">Phaedon cochleariae</name>
    <name type="common">Mustard beetle</name>
    <dbReference type="NCBI Taxonomy" id="80249"/>
    <lineage>
        <taxon>Eukaryota</taxon>
        <taxon>Metazoa</taxon>
        <taxon>Ecdysozoa</taxon>
        <taxon>Arthropoda</taxon>
        <taxon>Hexapoda</taxon>
        <taxon>Insecta</taxon>
        <taxon>Pterygota</taxon>
        <taxon>Neoptera</taxon>
        <taxon>Endopterygota</taxon>
        <taxon>Coleoptera</taxon>
        <taxon>Polyphaga</taxon>
        <taxon>Cucujiformia</taxon>
        <taxon>Chrysomeloidea</taxon>
        <taxon>Chrysomelidae</taxon>
        <taxon>Chrysomelinae</taxon>
        <taxon>Chrysomelini</taxon>
        <taxon>Phaedon</taxon>
    </lineage>
</organism>
<accession>A0A9N9SD38</accession>
<dbReference type="InterPro" id="IPR002490">
    <property type="entry name" value="V-ATPase_116kDa_su"/>
</dbReference>
<keyword evidence="7 9" id="KW-0472">Membrane</keyword>
<proteinExistence type="inferred from homology"/>
<evidence type="ECO:0000313" key="11">
    <source>
        <dbReference type="Proteomes" id="UP001153737"/>
    </source>
</evidence>
<evidence type="ECO:0000256" key="6">
    <source>
        <dbReference type="ARBA" id="ARBA00023065"/>
    </source>
</evidence>
<feature type="region of interest" description="Disordered" evidence="8">
    <location>
        <begin position="1"/>
        <end position="20"/>
    </location>
</feature>
<keyword evidence="3" id="KW-0813">Transport</keyword>
<feature type="transmembrane region" description="Helical" evidence="9">
    <location>
        <begin position="911"/>
        <end position="937"/>
    </location>
</feature>
<evidence type="ECO:0000256" key="4">
    <source>
        <dbReference type="ARBA" id="ARBA00022692"/>
    </source>
</evidence>
<evidence type="ECO:0000313" key="10">
    <source>
        <dbReference type="EMBL" id="CAG9818314.1"/>
    </source>
</evidence>
<keyword evidence="5 9" id="KW-1133">Transmembrane helix</keyword>
<evidence type="ECO:0000256" key="8">
    <source>
        <dbReference type="SAM" id="MobiDB-lite"/>
    </source>
</evidence>
<evidence type="ECO:0000256" key="7">
    <source>
        <dbReference type="ARBA" id="ARBA00023136"/>
    </source>
</evidence>
<comment type="similarity">
    <text evidence="2">Belongs to the V-ATPase 116 kDa subunit family.</text>
</comment>
<gene>
    <name evidence="10" type="ORF">PHAECO_LOCUS5690</name>
</gene>
<keyword evidence="6" id="KW-0406">Ion transport</keyword>
<dbReference type="GO" id="GO:0046961">
    <property type="term" value="F:proton-transporting ATPase activity, rotational mechanism"/>
    <property type="evidence" value="ECO:0007669"/>
    <property type="project" value="InterPro"/>
</dbReference>
<keyword evidence="11" id="KW-1185">Reference proteome</keyword>
<dbReference type="EMBL" id="OU896723">
    <property type="protein sequence ID" value="CAG9818314.1"/>
    <property type="molecule type" value="Genomic_DNA"/>
</dbReference>
<comment type="subcellular location">
    <subcellularLocation>
        <location evidence="1">Membrane</location>
        <topology evidence="1">Multi-pass membrane protein</topology>
    </subcellularLocation>
</comment>
<evidence type="ECO:0000256" key="5">
    <source>
        <dbReference type="ARBA" id="ARBA00022989"/>
    </source>
</evidence>
<name>A0A9N9SD38_PHACE</name>
<evidence type="ECO:0000256" key="1">
    <source>
        <dbReference type="ARBA" id="ARBA00004141"/>
    </source>
</evidence>
<sequence length="974" mass="110471">MEDSAGSKKKLSLPMQKPNSRPFSFAHGPKLVFEEPVPWKTVEMGSLFRSAEMTLCQLFLQSEAAYACVSELGELGLVQFRDISTTLAKDAMSEEKSVFIPSGIVEVIESKGNYIHASIDNFDLNEETIDGKGTTHSMAMVVFQQPGDSLSSHTEIHKSKGYSLSTEDVESVTQSLTRYRKPPIRPEPVKFVPSVEVNRENYDFSKKTNLVWRVLRYINQESPFLSWTDYNNVISKNKITVSNIAYLPFLNAPPTEYDTIYTAMIQLVQLAEALNQKHIVITADLAIYSKAREIMWNKPTLLDGKVTLQLGGMHLTMALIASIGYIFGDGGLSSMLVETGIYAENSCKLMLDGKQYARSIRGLTLATDALSRLLFNSFLSWYEESNDGTILTKDLEQIMKTVNQELKEFIFNETNFKIMLKDIEEFETALTNFLAIGFSSATFKYWYSFIEAVDLLWKMLRAERDGDFDSHLCSVFDSLPYLTAAGRNLYSKWVPVYLNDMKMLKTEVPYMYHFLEKGNFVVKKTKEKIFNCVASDMALEQSINRDCKSSTGVIGFSRKPAALLRWLVTRHSLGDFSQKFVEATMGDNSKVRKDGQIMSNRNEADVKKIMSTIEESWCNPFCLRSAPLSLINICTGKIVDESIEKNLTTFLDTSMKKIQTQWNNFQNVSFWKPLKRDKIATFKETKIVARMASKGSCIGSELMFRRVICAARSQDMDLSNILSYELTSVPASLFNEDGSVRKTVKSELAKQLESFTESHVECENLDSVIIDGDQLKTRVKKICEGFRATLYPCPEAPADRREMAMGVMTRIEDLNTVLGQTQDHRHRVLVAAAKNIKNWFVKVRKIKAIYHTLNLFNLDVTQKCLIAECWVPVLDLENIQLALRRGTALIDAYGMASYREMNPTPYTIITFPFLFAVMFGDLGHGFVMALFGAWMVFKEKPLAAKKSDNEVSFHKFLVFFCNYFGSATKQRVTK</sequence>
<reference evidence="10" key="1">
    <citation type="submission" date="2022-01" db="EMBL/GenBank/DDBJ databases">
        <authorList>
            <person name="King R."/>
        </authorList>
    </citation>
    <scope>NUCLEOTIDE SEQUENCE</scope>
</reference>
<dbReference type="OrthoDB" id="6778718at2759"/>
<keyword evidence="4 9" id="KW-0812">Transmembrane</keyword>
<evidence type="ECO:0008006" key="12">
    <source>
        <dbReference type="Google" id="ProtNLM"/>
    </source>
</evidence>
<evidence type="ECO:0000256" key="9">
    <source>
        <dbReference type="SAM" id="Phobius"/>
    </source>
</evidence>
<evidence type="ECO:0000256" key="3">
    <source>
        <dbReference type="ARBA" id="ARBA00022448"/>
    </source>
</evidence>
<reference evidence="10" key="2">
    <citation type="submission" date="2022-10" db="EMBL/GenBank/DDBJ databases">
        <authorList>
            <consortium name="ENA_rothamsted_submissions"/>
            <consortium name="culmorum"/>
            <person name="King R."/>
        </authorList>
    </citation>
    <scope>NUCLEOTIDE SEQUENCE</scope>
</reference>
<dbReference type="PANTHER" id="PTHR47018">
    <property type="entry name" value="CXC DOMAIN-CONTAINING PROTEIN-RELATED"/>
    <property type="match status" value="1"/>
</dbReference>
<dbReference type="PANTHER" id="PTHR47018:SF3">
    <property type="entry name" value="MYCBP-ASSOCIATED PROTEIN"/>
    <property type="match status" value="1"/>
</dbReference>